<keyword evidence="2" id="KW-1185">Reference proteome</keyword>
<reference evidence="1 2" key="1">
    <citation type="journal article" date="2019" name="Sci. Rep.">
        <title>Orb-weaving spider Araneus ventricosus genome elucidates the spidroin gene catalogue.</title>
        <authorList>
            <person name="Kono N."/>
            <person name="Nakamura H."/>
            <person name="Ohtoshi R."/>
            <person name="Moran D.A.P."/>
            <person name="Shinohara A."/>
            <person name="Yoshida Y."/>
            <person name="Fujiwara M."/>
            <person name="Mori M."/>
            <person name="Tomita M."/>
            <person name="Arakawa K."/>
        </authorList>
    </citation>
    <scope>NUCLEOTIDE SEQUENCE [LARGE SCALE GENOMIC DNA]</scope>
</reference>
<gene>
    <name evidence="1" type="ORF">AVEN_31169_1</name>
</gene>
<dbReference type="AlphaFoldDB" id="A0A4Y2L993"/>
<dbReference type="EMBL" id="BGPR01005557">
    <property type="protein sequence ID" value="GBN11271.1"/>
    <property type="molecule type" value="Genomic_DNA"/>
</dbReference>
<name>A0A4Y2L993_ARAVE</name>
<comment type="caution">
    <text evidence="1">The sequence shown here is derived from an EMBL/GenBank/DDBJ whole genome shotgun (WGS) entry which is preliminary data.</text>
</comment>
<evidence type="ECO:0000313" key="1">
    <source>
        <dbReference type="EMBL" id="GBN11271.1"/>
    </source>
</evidence>
<dbReference type="Proteomes" id="UP000499080">
    <property type="component" value="Unassembled WGS sequence"/>
</dbReference>
<dbReference type="OrthoDB" id="6430619at2759"/>
<evidence type="ECO:0008006" key="3">
    <source>
        <dbReference type="Google" id="ProtNLM"/>
    </source>
</evidence>
<sequence length="100" mass="11772">MFMKPAVVIDYNLTMGGVVRADQALVCYSTFREPQKRYFIAILGHFLYMDIWKAFLSQKKQIPSMDNYDFRMSLLERDVLFCEISLSFRISTHQGTETTR</sequence>
<protein>
    <recommendedName>
        <fullName evidence="3">PiggyBac transposable element-derived protein domain-containing protein</fullName>
    </recommendedName>
</protein>
<proteinExistence type="predicted"/>
<evidence type="ECO:0000313" key="2">
    <source>
        <dbReference type="Proteomes" id="UP000499080"/>
    </source>
</evidence>
<organism evidence="1 2">
    <name type="scientific">Araneus ventricosus</name>
    <name type="common">Orbweaver spider</name>
    <name type="synonym">Epeira ventricosa</name>
    <dbReference type="NCBI Taxonomy" id="182803"/>
    <lineage>
        <taxon>Eukaryota</taxon>
        <taxon>Metazoa</taxon>
        <taxon>Ecdysozoa</taxon>
        <taxon>Arthropoda</taxon>
        <taxon>Chelicerata</taxon>
        <taxon>Arachnida</taxon>
        <taxon>Araneae</taxon>
        <taxon>Araneomorphae</taxon>
        <taxon>Entelegynae</taxon>
        <taxon>Araneoidea</taxon>
        <taxon>Araneidae</taxon>
        <taxon>Araneus</taxon>
    </lineage>
</organism>
<accession>A0A4Y2L993</accession>